<accession>A8AC33</accession>
<keyword evidence="1" id="KW-0812">Transmembrane</keyword>
<sequence>MALILVALPVLANNYIALTLKPGTGGVVITYTYTVALTVGPFSFTTQGVKEAPNVPFTTTIDIDHTPTLIGNLEVVGSINVTASDDLGNVATGSQNFTLLLEPNKTASAVINITLSNGGELDAEIVMYAAKLSIPFAGIAALGAAALLGARKRRQRNS</sequence>
<keyword evidence="3" id="KW-1185">Reference proteome</keyword>
<dbReference type="KEGG" id="iho:Igni_1309"/>
<proteinExistence type="predicted"/>
<dbReference type="EMBL" id="CP000816">
    <property type="protein sequence ID" value="ABU82485.1"/>
    <property type="molecule type" value="Genomic_DNA"/>
</dbReference>
<dbReference type="AlphaFoldDB" id="A8AC33"/>
<dbReference type="Proteomes" id="UP000000262">
    <property type="component" value="Chromosome"/>
</dbReference>
<evidence type="ECO:0000313" key="3">
    <source>
        <dbReference type="Proteomes" id="UP000000262"/>
    </source>
</evidence>
<dbReference type="STRING" id="453591.Igni_1309"/>
<keyword evidence="1" id="KW-1133">Transmembrane helix</keyword>
<organism evidence="2 3">
    <name type="scientific">Ignicoccus hospitalis (strain KIN4/I / DSM 18386 / JCM 14125)</name>
    <dbReference type="NCBI Taxonomy" id="453591"/>
    <lineage>
        <taxon>Archaea</taxon>
        <taxon>Thermoproteota</taxon>
        <taxon>Thermoprotei</taxon>
        <taxon>Desulfurococcales</taxon>
        <taxon>Desulfurococcaceae</taxon>
        <taxon>Ignicoccus</taxon>
    </lineage>
</organism>
<feature type="transmembrane region" description="Helical" evidence="1">
    <location>
        <begin position="125"/>
        <end position="148"/>
    </location>
</feature>
<dbReference type="HOGENOM" id="CLU_1665489_0_0_2"/>
<name>A8AC33_IGNH4</name>
<evidence type="ECO:0000313" key="2">
    <source>
        <dbReference type="EMBL" id="ABU82485.1"/>
    </source>
</evidence>
<evidence type="ECO:0000256" key="1">
    <source>
        <dbReference type="SAM" id="Phobius"/>
    </source>
</evidence>
<gene>
    <name evidence="2" type="ordered locus">Igni_1309</name>
</gene>
<protein>
    <submittedName>
        <fullName evidence="2">Uncharacterized protein</fullName>
    </submittedName>
</protein>
<keyword evidence="1" id="KW-0472">Membrane</keyword>
<reference evidence="2 3" key="1">
    <citation type="journal article" date="2008" name="Genome Biol.">
        <title>A genomic analysis of the archaeal system Ignicoccus hospitalis-Nanoarchaeum equitans.</title>
        <authorList>
            <person name="Podar M."/>
            <person name="Anderson I."/>
            <person name="Makarova K.S."/>
            <person name="Elkins J.G."/>
            <person name="Ivanova N."/>
            <person name="Wall M.A."/>
            <person name="Lykidis A."/>
            <person name="Mavromatis K."/>
            <person name="Sun H."/>
            <person name="Hudson M.E."/>
            <person name="Chen W."/>
            <person name="Deciu C."/>
            <person name="Hutchison D."/>
            <person name="Eads J.R."/>
            <person name="Anderson A."/>
            <person name="Fernandes F."/>
            <person name="Szeto E."/>
            <person name="Lapidus A."/>
            <person name="Kyrpides N.C."/>
            <person name="Saier M.H.Jr."/>
            <person name="Richardson P.M."/>
            <person name="Rachel R."/>
            <person name="Huber H."/>
            <person name="Eisen J.A."/>
            <person name="Koonin E.V."/>
            <person name="Keller M."/>
            <person name="Stetter K.O."/>
        </authorList>
    </citation>
    <scope>NUCLEOTIDE SEQUENCE [LARGE SCALE GENOMIC DNA]</scope>
    <source>
        <strain evidence="3">KIN4/I / DSM 18386 / JCM 14125</strain>
    </source>
</reference>